<evidence type="ECO:0000313" key="2">
    <source>
        <dbReference type="EMBL" id="QHT73920.1"/>
    </source>
</evidence>
<dbReference type="EMBL" id="MN739834">
    <property type="protein sequence ID" value="QHT73920.1"/>
    <property type="molecule type" value="Genomic_DNA"/>
</dbReference>
<keyword evidence="1" id="KW-0812">Transmembrane</keyword>
<reference evidence="2" key="1">
    <citation type="journal article" date="2020" name="Nature">
        <title>Giant virus diversity and host interactions through global metagenomics.</title>
        <authorList>
            <person name="Schulz F."/>
            <person name="Roux S."/>
            <person name="Paez-Espino D."/>
            <person name="Jungbluth S."/>
            <person name="Walsh D.A."/>
            <person name="Denef V.J."/>
            <person name="McMahon K.D."/>
            <person name="Konstantinidis K.T."/>
            <person name="Eloe-Fadrosh E.A."/>
            <person name="Kyrpides N.C."/>
            <person name="Woyke T."/>
        </authorList>
    </citation>
    <scope>NUCLEOTIDE SEQUENCE</scope>
    <source>
        <strain evidence="2">GVMAG-M-3300023179-4</strain>
    </source>
</reference>
<organism evidence="2">
    <name type="scientific">viral metagenome</name>
    <dbReference type="NCBI Taxonomy" id="1070528"/>
    <lineage>
        <taxon>unclassified sequences</taxon>
        <taxon>metagenomes</taxon>
        <taxon>organismal metagenomes</taxon>
    </lineage>
</organism>
<sequence>MNFSQHKVLLASVPVITYVIYLIYLFIRDVPTGIINSLFATFALPATIIGQVVVYNVLSIFEPSSIPTYILLLGAIASIAFTVYKMVTFKKIKTNTLSRK</sequence>
<keyword evidence="1" id="KW-0472">Membrane</keyword>
<feature type="transmembrane region" description="Helical" evidence="1">
    <location>
        <begin position="34"/>
        <end position="54"/>
    </location>
</feature>
<name>A0A6C0H0L0_9ZZZZ</name>
<dbReference type="AlphaFoldDB" id="A0A6C0H0L0"/>
<feature type="transmembrane region" description="Helical" evidence="1">
    <location>
        <begin position="66"/>
        <end position="84"/>
    </location>
</feature>
<proteinExistence type="predicted"/>
<protein>
    <submittedName>
        <fullName evidence="2">Uncharacterized protein</fullName>
    </submittedName>
</protein>
<evidence type="ECO:0000256" key="1">
    <source>
        <dbReference type="SAM" id="Phobius"/>
    </source>
</evidence>
<feature type="transmembrane region" description="Helical" evidence="1">
    <location>
        <begin position="6"/>
        <end position="27"/>
    </location>
</feature>
<keyword evidence="1" id="KW-1133">Transmembrane helix</keyword>
<accession>A0A6C0H0L0</accession>